<organism evidence="6 7">
    <name type="scientific">Quillaja saponaria</name>
    <name type="common">Soap bark tree</name>
    <dbReference type="NCBI Taxonomy" id="32244"/>
    <lineage>
        <taxon>Eukaryota</taxon>
        <taxon>Viridiplantae</taxon>
        <taxon>Streptophyta</taxon>
        <taxon>Embryophyta</taxon>
        <taxon>Tracheophyta</taxon>
        <taxon>Spermatophyta</taxon>
        <taxon>Magnoliopsida</taxon>
        <taxon>eudicotyledons</taxon>
        <taxon>Gunneridae</taxon>
        <taxon>Pentapetalae</taxon>
        <taxon>rosids</taxon>
        <taxon>fabids</taxon>
        <taxon>Fabales</taxon>
        <taxon>Quillajaceae</taxon>
        <taxon>Quillaja</taxon>
    </lineage>
</organism>
<evidence type="ECO:0000313" key="7">
    <source>
        <dbReference type="Proteomes" id="UP001163823"/>
    </source>
</evidence>
<dbReference type="Proteomes" id="UP001163823">
    <property type="component" value="Chromosome 3"/>
</dbReference>
<dbReference type="Gene3D" id="1.25.40.20">
    <property type="entry name" value="Ankyrin repeat-containing domain"/>
    <property type="match status" value="1"/>
</dbReference>
<evidence type="ECO:0000256" key="2">
    <source>
        <dbReference type="ARBA" id="ARBA00005949"/>
    </source>
</evidence>
<dbReference type="PANTHER" id="PTHR24136:SF37">
    <property type="entry name" value="OS01G0942900 PROTEIN"/>
    <property type="match status" value="1"/>
</dbReference>
<keyword evidence="7" id="KW-1185">Reference proteome</keyword>
<keyword evidence="3" id="KW-0677">Repeat</keyword>
<evidence type="ECO:0000256" key="4">
    <source>
        <dbReference type="ARBA" id="ARBA00023043"/>
    </source>
</evidence>
<dbReference type="GO" id="GO:0045732">
    <property type="term" value="P:positive regulation of protein catabolic process"/>
    <property type="evidence" value="ECO:0007669"/>
    <property type="project" value="TreeGrafter"/>
</dbReference>
<accession>A0AAD7Q691</accession>
<name>A0AAD7Q691_QUISA</name>
<dbReference type="InterPro" id="IPR002110">
    <property type="entry name" value="Ankyrin_rpt"/>
</dbReference>
<gene>
    <name evidence="6" type="ORF">O6P43_005497</name>
</gene>
<dbReference type="PROSITE" id="PS50088">
    <property type="entry name" value="ANK_REPEAT"/>
    <property type="match status" value="1"/>
</dbReference>
<dbReference type="SUPFAM" id="SSF48403">
    <property type="entry name" value="Ankyrin repeat"/>
    <property type="match status" value="1"/>
</dbReference>
<dbReference type="PANTHER" id="PTHR24136">
    <property type="entry name" value="SOWAH (DROSOPHILA) HOMOLOG"/>
    <property type="match status" value="1"/>
</dbReference>
<proteinExistence type="inferred from homology"/>
<comment type="similarity">
    <text evidence="2">Belongs to the ankyrin SOCS box (ASB) family.</text>
</comment>
<dbReference type="GO" id="GO:0005886">
    <property type="term" value="C:plasma membrane"/>
    <property type="evidence" value="ECO:0007669"/>
    <property type="project" value="UniProtKB-SubCell"/>
</dbReference>
<feature type="repeat" description="ANK" evidence="5">
    <location>
        <begin position="98"/>
        <end position="130"/>
    </location>
</feature>
<evidence type="ECO:0000256" key="5">
    <source>
        <dbReference type="PROSITE-ProRule" id="PRU00023"/>
    </source>
</evidence>
<evidence type="ECO:0000256" key="3">
    <source>
        <dbReference type="ARBA" id="ARBA00022737"/>
    </source>
</evidence>
<evidence type="ECO:0000313" key="6">
    <source>
        <dbReference type="EMBL" id="KAJ7975600.1"/>
    </source>
</evidence>
<dbReference type="AlphaFoldDB" id="A0AAD7Q691"/>
<evidence type="ECO:0000256" key="1">
    <source>
        <dbReference type="ARBA" id="ARBA00004413"/>
    </source>
</evidence>
<keyword evidence="4 5" id="KW-0040">ANK repeat</keyword>
<sequence length="492" mass="55905">MNELENSQADENVNVLSDVRKNFKELIIVDDNDGLVSAIKTQWMKEDEAFDKGIPLPKEILPGELLNWVTTHGAVKCATALLERLTCVEFNLNEPTEDGLYPMHYAAQSLSPRMIELLISHGALTDVRYELCDDNDSSKQYHGLLPINLAVETFCQHQYLKDWNPKKSVFLLLYALSLPELKESLDAISLLACKSDEIEVITCQYAKEGKLMELATLLMVSWKKLLPPNMSQSESENDVGYNEPAIRRCIMTELQSLIDEEYKLIGSSKKLVQACKSKMASMESAVLLLEVFERAGASFDKYLSLEDRSKDHQLCDEFDDDKHFKMAHDIMWMLKALGFKLEKRDTDLTSMDCFSRNLYPEGSEKLRSLLKTAPKRQTYPPAEMIGNPKQRKAMLDAIFPADDYPKTGRLPHRKISTASHCRPVSLITCPRARSYHAFGISEPSLVSRLPNPVRFQVSGMMKTFEPIWLNNYAGKPWSFLALAFKVGRMARV</sequence>
<dbReference type="KEGG" id="qsa:O6P43_005497"/>
<dbReference type="InterPro" id="IPR036770">
    <property type="entry name" value="Ankyrin_rpt-contain_sf"/>
</dbReference>
<dbReference type="GO" id="GO:0016567">
    <property type="term" value="P:protein ubiquitination"/>
    <property type="evidence" value="ECO:0007669"/>
    <property type="project" value="TreeGrafter"/>
</dbReference>
<dbReference type="EMBL" id="JARAOO010000003">
    <property type="protein sequence ID" value="KAJ7975600.1"/>
    <property type="molecule type" value="Genomic_DNA"/>
</dbReference>
<dbReference type="InterPro" id="IPR051573">
    <property type="entry name" value="Ankyrin-SOCS_box_domain"/>
</dbReference>
<protein>
    <submittedName>
        <fullName evidence="6">Ankyrin repeat family protein</fullName>
    </submittedName>
</protein>
<reference evidence="6" key="1">
    <citation type="journal article" date="2023" name="Science">
        <title>Elucidation of the pathway for biosynthesis of saponin adjuvants from the soapbark tree.</title>
        <authorList>
            <person name="Reed J."/>
            <person name="Orme A."/>
            <person name="El-Demerdash A."/>
            <person name="Owen C."/>
            <person name="Martin L.B.B."/>
            <person name="Misra R.C."/>
            <person name="Kikuchi S."/>
            <person name="Rejzek M."/>
            <person name="Martin A.C."/>
            <person name="Harkess A."/>
            <person name="Leebens-Mack J."/>
            <person name="Louveau T."/>
            <person name="Stephenson M.J."/>
            <person name="Osbourn A."/>
        </authorList>
    </citation>
    <scope>NUCLEOTIDE SEQUENCE</scope>
    <source>
        <strain evidence="6">S10</strain>
    </source>
</reference>
<comment type="subcellular location">
    <subcellularLocation>
        <location evidence="1">Cell membrane</location>
        <topology evidence="1">Peripheral membrane protein</topology>
        <orientation evidence="1">Cytoplasmic side</orientation>
    </subcellularLocation>
</comment>
<dbReference type="PROSITE" id="PS50297">
    <property type="entry name" value="ANK_REP_REGION"/>
    <property type="match status" value="1"/>
</dbReference>
<comment type="caution">
    <text evidence="6">The sequence shown here is derived from an EMBL/GenBank/DDBJ whole genome shotgun (WGS) entry which is preliminary data.</text>
</comment>